<dbReference type="KEGG" id="fsc:FSU_1769"/>
<dbReference type="Proteomes" id="UP000001497">
    <property type="component" value="Chromosome"/>
</dbReference>
<dbReference type="EMBL" id="CP002158">
    <property type="protein sequence ID" value="ADL24781.1"/>
    <property type="molecule type" value="Genomic_DNA"/>
</dbReference>
<organism evidence="3 4">
    <name type="scientific">Fibrobacter succinogenes (strain ATCC 19169 / S85)</name>
    <dbReference type="NCBI Taxonomy" id="59374"/>
    <lineage>
        <taxon>Bacteria</taxon>
        <taxon>Pseudomonadati</taxon>
        <taxon>Fibrobacterota</taxon>
        <taxon>Fibrobacteria</taxon>
        <taxon>Fibrobacterales</taxon>
        <taxon>Fibrobacteraceae</taxon>
        <taxon>Fibrobacter</taxon>
    </lineage>
</organism>
<dbReference type="AlphaFoldDB" id="C9RQR6"/>
<evidence type="ECO:0000313" key="5">
    <source>
        <dbReference type="Proteomes" id="UP000001497"/>
    </source>
</evidence>
<dbReference type="KEGG" id="fsu:Fisuc_1303"/>
<keyword evidence="1" id="KW-0472">Membrane</keyword>
<evidence type="ECO:0000313" key="2">
    <source>
        <dbReference type="EMBL" id="ACX74902.1"/>
    </source>
</evidence>
<reference evidence="4" key="2">
    <citation type="submission" date="2010-08" db="EMBL/GenBank/DDBJ databases">
        <title>Complete sequence of Fibrobacter succinogenes subsp. succinogenes S85.</title>
        <authorList>
            <person name="Durkin A.S."/>
            <person name="Nelson K.E."/>
            <person name="Morrison M."/>
            <person name="Forsberg C.W."/>
            <person name="Wilson D.B."/>
            <person name="Russell J.B."/>
            <person name="Cann I.K.O."/>
            <person name="Mackie R.I."/>
            <person name="White B.A."/>
        </authorList>
    </citation>
    <scope>NUCLEOTIDE SEQUENCE [LARGE SCALE GENOMIC DNA]</scope>
    <source>
        <strain evidence="4">ATCC 19169 / S85</strain>
    </source>
</reference>
<evidence type="ECO:0000313" key="3">
    <source>
        <dbReference type="EMBL" id="ADL24781.1"/>
    </source>
</evidence>
<evidence type="ECO:0000313" key="4">
    <source>
        <dbReference type="Proteomes" id="UP000000517"/>
    </source>
</evidence>
<dbReference type="HOGENOM" id="CLU_143401_0_0_0"/>
<reference evidence="3" key="3">
    <citation type="submission" date="2010-08" db="EMBL/GenBank/DDBJ databases">
        <authorList>
            <person name="Durkin A.S."/>
            <person name="Nelson K.E."/>
            <person name="Morrison M."/>
            <person name="Forsberg C.W."/>
            <person name="Wilson D.B."/>
            <person name="Russell J.B."/>
            <person name="Cann I.K.O."/>
            <person name="Mackie R.I."/>
            <person name="White B.A."/>
        </authorList>
    </citation>
    <scope>NUCLEOTIDE SEQUENCE</scope>
    <source>
        <strain evidence="3">S85</strain>
    </source>
</reference>
<protein>
    <submittedName>
        <fullName evidence="3">Uncharacterized protein</fullName>
    </submittedName>
</protein>
<dbReference type="OrthoDB" id="2082676at2"/>
<proteinExistence type="predicted"/>
<name>C9RQR6_FIBSS</name>
<dbReference type="Proteomes" id="UP000000517">
    <property type="component" value="Chromosome"/>
</dbReference>
<evidence type="ECO:0000256" key="1">
    <source>
        <dbReference type="SAM" id="Phobius"/>
    </source>
</evidence>
<feature type="transmembrane region" description="Helical" evidence="1">
    <location>
        <begin position="109"/>
        <end position="133"/>
    </location>
</feature>
<reference evidence="2 5" key="1">
    <citation type="submission" date="2009-10" db="EMBL/GenBank/DDBJ databases">
        <title>Complete sequence of Fibrobacter succinogenes subsp. succinogenes S85.</title>
        <authorList>
            <consortium name="US DOE Joint Genome Institute"/>
            <person name="Lucas S."/>
            <person name="Copeland A."/>
            <person name="Lapidus A."/>
            <person name="Glavina del Rio T."/>
            <person name="Tice H."/>
            <person name="Bruce D."/>
            <person name="Goodwin L."/>
            <person name="Pitluck S."/>
            <person name="Chertkov O."/>
            <person name="Detter J.C."/>
            <person name="Han C."/>
            <person name="Tapia R."/>
            <person name="Larimer F."/>
            <person name="Land M."/>
            <person name="Hauser L."/>
            <person name="Kyrpides N."/>
            <person name="Mikhailova N."/>
            <person name="Weimer P.J."/>
            <person name="Stevenson D.M."/>
            <person name="Boyum J."/>
            <person name="Brumm P.I."/>
            <person name="Mead D."/>
        </authorList>
    </citation>
    <scope>NUCLEOTIDE SEQUENCE [LARGE SCALE GENOMIC DNA]</scope>
    <source>
        <strain evidence="5">ATCC 19169 / S85</strain>
        <strain evidence="2">S85</strain>
    </source>
</reference>
<keyword evidence="1" id="KW-1133">Transmembrane helix</keyword>
<accession>C9RQR6</accession>
<keyword evidence="1" id="KW-0812">Transmembrane</keyword>
<gene>
    <name evidence="2" type="ordered locus">Fisuc_1303</name>
    <name evidence="3" type="ordered locus">FSU_1769</name>
</gene>
<dbReference type="RefSeq" id="WP_014546014.1">
    <property type="nucleotide sequence ID" value="NC_013410.1"/>
</dbReference>
<sequence length="154" mass="17127">MNEQFIALLEQYGTDSWLQTIPKYQQSMITTMYANLGDYEKVAREWLCVTNNSTAPFGSEAPQTPTLERILDELELLLRGDDKYKNEITTLLADTNIIQYAVVAKISEAIAGIVGTASVFIGPVIGILLFIVLKMGVNAWLKAREEKRNHSSGA</sequence>
<keyword evidence="5" id="KW-1185">Reference proteome</keyword>
<dbReference type="EMBL" id="CP001792">
    <property type="protein sequence ID" value="ACX74902.1"/>
    <property type="molecule type" value="Genomic_DNA"/>
</dbReference>